<name>A0A317SZZ6_9PEZI</name>
<dbReference type="OrthoDB" id="5366038at2759"/>
<evidence type="ECO:0000313" key="3">
    <source>
        <dbReference type="Proteomes" id="UP000246991"/>
    </source>
</evidence>
<comment type="caution">
    <text evidence="2">The sequence shown here is derived from an EMBL/GenBank/DDBJ whole genome shotgun (WGS) entry which is preliminary data.</text>
</comment>
<keyword evidence="3" id="KW-1185">Reference proteome</keyword>
<evidence type="ECO:0000313" key="2">
    <source>
        <dbReference type="EMBL" id="PWW78846.1"/>
    </source>
</evidence>
<organism evidence="2 3">
    <name type="scientific">Tuber magnatum</name>
    <name type="common">white Piedmont truffle</name>
    <dbReference type="NCBI Taxonomy" id="42249"/>
    <lineage>
        <taxon>Eukaryota</taxon>
        <taxon>Fungi</taxon>
        <taxon>Dikarya</taxon>
        <taxon>Ascomycota</taxon>
        <taxon>Pezizomycotina</taxon>
        <taxon>Pezizomycetes</taxon>
        <taxon>Pezizales</taxon>
        <taxon>Tuberaceae</taxon>
        <taxon>Tuber</taxon>
    </lineage>
</organism>
<accession>A0A317SZZ6</accession>
<dbReference type="AlphaFoldDB" id="A0A317SZZ6"/>
<reference evidence="2 3" key="1">
    <citation type="submission" date="2018-03" db="EMBL/GenBank/DDBJ databases">
        <title>Genomes of Pezizomycetes fungi and the evolution of truffles.</title>
        <authorList>
            <person name="Murat C."/>
            <person name="Payen T."/>
            <person name="Noel B."/>
            <person name="Kuo A."/>
            <person name="Martin F.M."/>
        </authorList>
    </citation>
    <scope>NUCLEOTIDE SEQUENCE [LARGE SCALE GENOMIC DNA]</scope>
    <source>
        <strain evidence="2">091103-1</strain>
    </source>
</reference>
<dbReference type="Proteomes" id="UP000246991">
    <property type="component" value="Unassembled WGS sequence"/>
</dbReference>
<gene>
    <name evidence="2" type="ORF">C7212DRAFT_340389</name>
</gene>
<feature type="region of interest" description="Disordered" evidence="1">
    <location>
        <begin position="1"/>
        <end position="28"/>
    </location>
</feature>
<proteinExistence type="predicted"/>
<dbReference type="STRING" id="42249.A0A317SZZ6"/>
<sequence length="156" mass="17606">MSELPVIMTEQGPKFKAASPNSNREPEEEVEQAVLHVAMPFASIEYRDHWTISDLGHMSVACSTYNTLHWQKEQARRKDSGIVGSFESRCKHGDVGAERLRALPEPLKTLMTGQDGPSRAFQQDLHVGMPCLLPRLQDPIWMTALQELEEDSNFSK</sequence>
<evidence type="ECO:0000256" key="1">
    <source>
        <dbReference type="SAM" id="MobiDB-lite"/>
    </source>
</evidence>
<protein>
    <submittedName>
        <fullName evidence="2">Uncharacterized protein</fullName>
    </submittedName>
</protein>
<dbReference type="EMBL" id="PYWC01000012">
    <property type="protein sequence ID" value="PWW78846.1"/>
    <property type="molecule type" value="Genomic_DNA"/>
</dbReference>